<name>A0A3M9N5G6_9BACT</name>
<accession>A0A3M9N5G6</accession>
<evidence type="ECO:0000256" key="4">
    <source>
        <dbReference type="ARBA" id="ARBA00022801"/>
    </source>
</evidence>
<keyword evidence="4" id="KW-0378">Hydrolase</keyword>
<dbReference type="Proteomes" id="UP000271010">
    <property type="component" value="Unassembled WGS sequence"/>
</dbReference>
<evidence type="ECO:0000256" key="3">
    <source>
        <dbReference type="ARBA" id="ARBA00022763"/>
    </source>
</evidence>
<keyword evidence="3" id="KW-0227">DNA damage</keyword>
<keyword evidence="8" id="KW-1185">Reference proteome</keyword>
<dbReference type="GO" id="GO:0016787">
    <property type="term" value="F:hydrolase activity"/>
    <property type="evidence" value="ECO:0007669"/>
    <property type="project" value="UniProtKB-KW"/>
</dbReference>
<dbReference type="InterPro" id="IPR011335">
    <property type="entry name" value="Restrct_endonuc-II-like"/>
</dbReference>
<evidence type="ECO:0000313" key="8">
    <source>
        <dbReference type="Proteomes" id="UP000271010"/>
    </source>
</evidence>
<gene>
    <name evidence="7" type="primary">vsr</name>
    <name evidence="7" type="ORF">EFA69_02615</name>
</gene>
<keyword evidence="1" id="KW-0540">Nuclease</keyword>
<dbReference type="CDD" id="cd00221">
    <property type="entry name" value="Vsr"/>
    <property type="match status" value="1"/>
</dbReference>
<dbReference type="SUPFAM" id="SSF52980">
    <property type="entry name" value="Restriction endonuclease-like"/>
    <property type="match status" value="1"/>
</dbReference>
<evidence type="ECO:0000256" key="2">
    <source>
        <dbReference type="ARBA" id="ARBA00022759"/>
    </source>
</evidence>
<proteinExistence type="inferred from homology"/>
<protein>
    <submittedName>
        <fullName evidence="7">DNA mismatch endonuclease Vsr</fullName>
    </submittedName>
</protein>
<dbReference type="EMBL" id="RJJE01000002">
    <property type="protein sequence ID" value="RNI32238.1"/>
    <property type="molecule type" value="Genomic_DNA"/>
</dbReference>
<dbReference type="OrthoDB" id="9801520at2"/>
<dbReference type="Pfam" id="PF03852">
    <property type="entry name" value="Vsr"/>
    <property type="match status" value="1"/>
</dbReference>
<dbReference type="AlphaFoldDB" id="A0A3M9N5G6"/>
<comment type="caution">
    <text evidence="7">The sequence shown here is derived from an EMBL/GenBank/DDBJ whole genome shotgun (WGS) entry which is preliminary data.</text>
</comment>
<dbReference type="GO" id="GO:0006298">
    <property type="term" value="P:mismatch repair"/>
    <property type="evidence" value="ECO:0007669"/>
    <property type="project" value="InterPro"/>
</dbReference>
<comment type="similarity">
    <text evidence="6">Belongs to the Vsr family.</text>
</comment>
<dbReference type="InterPro" id="IPR004603">
    <property type="entry name" value="DNA_mismatch_endonuc_vsr"/>
</dbReference>
<organism evidence="7 8">
    <name type="scientific">Rufibacter immobilis</name>
    <dbReference type="NCBI Taxonomy" id="1348778"/>
    <lineage>
        <taxon>Bacteria</taxon>
        <taxon>Pseudomonadati</taxon>
        <taxon>Bacteroidota</taxon>
        <taxon>Cytophagia</taxon>
        <taxon>Cytophagales</taxon>
        <taxon>Hymenobacteraceae</taxon>
        <taxon>Rufibacter</taxon>
    </lineage>
</organism>
<dbReference type="GO" id="GO:0004519">
    <property type="term" value="F:endonuclease activity"/>
    <property type="evidence" value="ECO:0007669"/>
    <property type="project" value="UniProtKB-KW"/>
</dbReference>
<keyword evidence="5" id="KW-0234">DNA repair</keyword>
<evidence type="ECO:0000256" key="6">
    <source>
        <dbReference type="ARBA" id="ARBA00029466"/>
    </source>
</evidence>
<dbReference type="Gene3D" id="3.40.960.10">
    <property type="entry name" value="VSR Endonuclease"/>
    <property type="match status" value="1"/>
</dbReference>
<dbReference type="PIRSF" id="PIRSF018267">
    <property type="entry name" value="VSR_endonuc"/>
    <property type="match status" value="1"/>
</dbReference>
<evidence type="ECO:0000256" key="5">
    <source>
        <dbReference type="ARBA" id="ARBA00023204"/>
    </source>
</evidence>
<evidence type="ECO:0000313" key="7">
    <source>
        <dbReference type="EMBL" id="RNI32238.1"/>
    </source>
</evidence>
<evidence type="ECO:0000256" key="1">
    <source>
        <dbReference type="ARBA" id="ARBA00022722"/>
    </source>
</evidence>
<keyword evidence="2 7" id="KW-0255">Endonuclease</keyword>
<sequence length="126" mass="15006">MSRIKSKDTKPEMVIRRLVHSLGYRFRLHRKDLPGKPDLVFPSRKKIIFINGCYWHMHTCKYGAVVPKTNTEFWQTKRQSNVDRDIRNVAQLKEMGWEVFTVWECETKDIKQLTVKVVDFLDDPPI</sequence>
<dbReference type="NCBIfam" id="TIGR00632">
    <property type="entry name" value="vsr"/>
    <property type="match status" value="1"/>
</dbReference>
<dbReference type="RefSeq" id="WP_123131538.1">
    <property type="nucleotide sequence ID" value="NZ_RJJE01000002.1"/>
</dbReference>
<reference evidence="7 8" key="1">
    <citation type="submission" date="2018-11" db="EMBL/GenBank/DDBJ databases">
        <title>Rufibacter latericius sp. nov., isolated from water in Baiyang Lake.</title>
        <authorList>
            <person name="Yang Y."/>
        </authorList>
    </citation>
    <scope>NUCLEOTIDE SEQUENCE [LARGE SCALE GENOMIC DNA]</scope>
    <source>
        <strain evidence="7 8">MCC P1</strain>
    </source>
</reference>